<dbReference type="Proteomes" id="UP000517916">
    <property type="component" value="Unassembled WGS sequence"/>
</dbReference>
<dbReference type="EMBL" id="JACJID010000002">
    <property type="protein sequence ID" value="MBA8926546.1"/>
    <property type="molecule type" value="Genomic_DNA"/>
</dbReference>
<comment type="caution">
    <text evidence="2">The sequence shown here is derived from an EMBL/GenBank/DDBJ whole genome shotgun (WGS) entry which is preliminary data.</text>
</comment>
<dbReference type="PANTHER" id="PTHR35525:SF3">
    <property type="entry name" value="BLL6575 PROTEIN"/>
    <property type="match status" value="1"/>
</dbReference>
<dbReference type="Pfam" id="PF07336">
    <property type="entry name" value="ABATE"/>
    <property type="match status" value="1"/>
</dbReference>
<protein>
    <submittedName>
        <fullName evidence="2">RNA-binding Zn ribbon-like protein</fullName>
    </submittedName>
</protein>
<feature type="domain" description="Zinc finger CGNR" evidence="1">
    <location>
        <begin position="142"/>
        <end position="182"/>
    </location>
</feature>
<dbReference type="Pfam" id="PF11706">
    <property type="entry name" value="zf-CGNR"/>
    <property type="match status" value="1"/>
</dbReference>
<dbReference type="InterPro" id="IPR010852">
    <property type="entry name" value="ABATE"/>
</dbReference>
<dbReference type="InterPro" id="IPR023286">
    <property type="entry name" value="ABATE_dom_sf"/>
</dbReference>
<gene>
    <name evidence="2" type="ORF">BC739_003745</name>
</gene>
<keyword evidence="3" id="KW-1185">Reference proteome</keyword>
<dbReference type="RefSeq" id="WP_025361109.1">
    <property type="nucleotide sequence ID" value="NZ_BAAABQ010000009.1"/>
</dbReference>
<dbReference type="InterPro" id="IPR021005">
    <property type="entry name" value="Znf_CGNR"/>
</dbReference>
<evidence type="ECO:0000313" key="2">
    <source>
        <dbReference type="EMBL" id="MBA8926546.1"/>
    </source>
</evidence>
<dbReference type="PANTHER" id="PTHR35525">
    <property type="entry name" value="BLL6575 PROTEIN"/>
    <property type="match status" value="1"/>
</dbReference>
<accession>A0ABR6BI49</accession>
<proteinExistence type="predicted"/>
<dbReference type="Gene3D" id="1.10.3300.10">
    <property type="entry name" value="Jann2411-like domain"/>
    <property type="match status" value="1"/>
</dbReference>
<dbReference type="SUPFAM" id="SSF160904">
    <property type="entry name" value="Jann2411-like"/>
    <property type="match status" value="1"/>
</dbReference>
<sequence length="184" mass="19876">MTFPLIGEPLALDLVNTRPHTADGPVDLLATASGLHAWLAAQSERIDEPELTVTKAVLEAVHHVRQHTVEAVRAARLGQCPPTGALHALTAAQLAAPAYEELRWDGSVTTVRKRTGSPAERLAAGLACAATELLVSPAITSVRECEAADCVLLFLPAHPRRRWCSAARCGNRARVARYYQRHKP</sequence>
<reference evidence="2 3" key="1">
    <citation type="submission" date="2020-08" db="EMBL/GenBank/DDBJ databases">
        <title>Genomic Encyclopedia of Archaeal and Bacterial Type Strains, Phase II (KMG-II): from individual species to whole genera.</title>
        <authorList>
            <person name="Goeker M."/>
        </authorList>
    </citation>
    <scope>NUCLEOTIDE SEQUENCE [LARGE SCALE GENOMIC DNA]</scope>
    <source>
        <strain evidence="2 3">DSM 43850</strain>
    </source>
</reference>
<evidence type="ECO:0000259" key="1">
    <source>
        <dbReference type="Pfam" id="PF11706"/>
    </source>
</evidence>
<name>A0ABR6BI49_9PSEU</name>
<organism evidence="2 3">
    <name type="scientific">Kutzneria viridogrisea</name>
    <dbReference type="NCBI Taxonomy" id="47990"/>
    <lineage>
        <taxon>Bacteria</taxon>
        <taxon>Bacillati</taxon>
        <taxon>Actinomycetota</taxon>
        <taxon>Actinomycetes</taxon>
        <taxon>Pseudonocardiales</taxon>
        <taxon>Pseudonocardiaceae</taxon>
        <taxon>Kutzneria</taxon>
    </lineage>
</organism>
<evidence type="ECO:0000313" key="3">
    <source>
        <dbReference type="Proteomes" id="UP000517916"/>
    </source>
</evidence>